<dbReference type="EMBL" id="CADEAL010003702">
    <property type="protein sequence ID" value="CAB1445551.1"/>
    <property type="molecule type" value="Genomic_DNA"/>
</dbReference>
<proteinExistence type="predicted"/>
<dbReference type="Proteomes" id="UP001153269">
    <property type="component" value="Unassembled WGS sequence"/>
</dbReference>
<sequence length="140" mass="14908">MKGPRMLGPIQTNYSTVSEKQRLLVFHDHCSGEAEQLQKKFLAGGLEWNLQGTTTPASSTNLALLSLAMGGGIISGTVRWKTVQTPEAANTSHKLCGGGVVAQDREGDQSPPDLHNDASALCEPWVNMSLPAPRAACHSQ</sequence>
<keyword evidence="3" id="KW-1185">Reference proteome</keyword>
<evidence type="ECO:0000313" key="2">
    <source>
        <dbReference type="EMBL" id="CAB1445551.1"/>
    </source>
</evidence>
<organism evidence="2 3">
    <name type="scientific">Pleuronectes platessa</name>
    <name type="common">European plaice</name>
    <dbReference type="NCBI Taxonomy" id="8262"/>
    <lineage>
        <taxon>Eukaryota</taxon>
        <taxon>Metazoa</taxon>
        <taxon>Chordata</taxon>
        <taxon>Craniata</taxon>
        <taxon>Vertebrata</taxon>
        <taxon>Euteleostomi</taxon>
        <taxon>Actinopterygii</taxon>
        <taxon>Neopterygii</taxon>
        <taxon>Teleostei</taxon>
        <taxon>Neoteleostei</taxon>
        <taxon>Acanthomorphata</taxon>
        <taxon>Carangaria</taxon>
        <taxon>Pleuronectiformes</taxon>
        <taxon>Pleuronectoidei</taxon>
        <taxon>Pleuronectidae</taxon>
        <taxon>Pleuronectes</taxon>
    </lineage>
</organism>
<feature type="region of interest" description="Disordered" evidence="1">
    <location>
        <begin position="90"/>
        <end position="118"/>
    </location>
</feature>
<reference evidence="2" key="1">
    <citation type="submission" date="2020-03" db="EMBL/GenBank/DDBJ databases">
        <authorList>
            <person name="Weist P."/>
        </authorList>
    </citation>
    <scope>NUCLEOTIDE SEQUENCE</scope>
</reference>
<dbReference type="AlphaFoldDB" id="A0A9N7VA31"/>
<protein>
    <submittedName>
        <fullName evidence="2">Uncharacterized protein</fullName>
    </submittedName>
</protein>
<gene>
    <name evidence="2" type="ORF">PLEPLA_LOCUS33282</name>
</gene>
<name>A0A9N7VA31_PLEPL</name>
<accession>A0A9N7VA31</accession>
<comment type="caution">
    <text evidence="2">The sequence shown here is derived from an EMBL/GenBank/DDBJ whole genome shotgun (WGS) entry which is preliminary data.</text>
</comment>
<evidence type="ECO:0000313" key="3">
    <source>
        <dbReference type="Proteomes" id="UP001153269"/>
    </source>
</evidence>
<evidence type="ECO:0000256" key="1">
    <source>
        <dbReference type="SAM" id="MobiDB-lite"/>
    </source>
</evidence>